<dbReference type="PANTHER" id="PTHR30250">
    <property type="entry name" value="PST FAMILY PREDICTED COLANIC ACID TRANSPORTER"/>
    <property type="match status" value="1"/>
</dbReference>
<evidence type="ECO:0000256" key="6">
    <source>
        <dbReference type="SAM" id="Phobius"/>
    </source>
</evidence>
<evidence type="ECO:0000256" key="2">
    <source>
        <dbReference type="ARBA" id="ARBA00022475"/>
    </source>
</evidence>
<feature type="transmembrane region" description="Helical" evidence="6">
    <location>
        <begin position="381"/>
        <end position="398"/>
    </location>
</feature>
<comment type="caution">
    <text evidence="7">The sequence shown here is derived from an EMBL/GenBank/DDBJ whole genome shotgun (WGS) entry which is preliminary data.</text>
</comment>
<keyword evidence="5 6" id="KW-0472">Membrane</keyword>
<evidence type="ECO:0000313" key="7">
    <source>
        <dbReference type="EMBL" id="MFC4713855.1"/>
    </source>
</evidence>
<accession>A0ABV9MGB8</accession>
<evidence type="ECO:0000256" key="1">
    <source>
        <dbReference type="ARBA" id="ARBA00004651"/>
    </source>
</evidence>
<feature type="transmembrane region" description="Helical" evidence="6">
    <location>
        <begin position="160"/>
        <end position="181"/>
    </location>
</feature>
<feature type="transmembrane region" description="Helical" evidence="6">
    <location>
        <begin position="404"/>
        <end position="427"/>
    </location>
</feature>
<keyword evidence="4 6" id="KW-1133">Transmembrane helix</keyword>
<reference evidence="8" key="1">
    <citation type="journal article" date="2019" name="Int. J. Syst. Evol. Microbiol.">
        <title>The Global Catalogue of Microorganisms (GCM) 10K type strain sequencing project: providing services to taxonomists for standard genome sequencing and annotation.</title>
        <authorList>
            <consortium name="The Broad Institute Genomics Platform"/>
            <consortium name="The Broad Institute Genome Sequencing Center for Infectious Disease"/>
            <person name="Wu L."/>
            <person name="Ma J."/>
        </authorList>
    </citation>
    <scope>NUCLEOTIDE SEQUENCE [LARGE SCALE GENOMIC DNA]</scope>
    <source>
        <strain evidence="8">CGMCC 1.12151</strain>
    </source>
</reference>
<keyword evidence="8" id="KW-1185">Reference proteome</keyword>
<feature type="transmembrane region" description="Helical" evidence="6">
    <location>
        <begin position="226"/>
        <end position="246"/>
    </location>
</feature>
<dbReference type="InterPro" id="IPR024923">
    <property type="entry name" value="PG_synth_SpoVB"/>
</dbReference>
<keyword evidence="2" id="KW-1003">Cell membrane</keyword>
<dbReference type="RefSeq" id="WP_377279594.1">
    <property type="nucleotide sequence ID" value="NZ_JBHSGL010000007.1"/>
</dbReference>
<gene>
    <name evidence="7" type="ORF">ACFO5U_13320</name>
</gene>
<feature type="transmembrane region" description="Helical" evidence="6">
    <location>
        <begin position="318"/>
        <end position="337"/>
    </location>
</feature>
<comment type="subcellular location">
    <subcellularLocation>
        <location evidence="1">Cell membrane</location>
        <topology evidence="1">Multi-pass membrane protein</topology>
    </subcellularLocation>
</comment>
<feature type="transmembrane region" description="Helical" evidence="6">
    <location>
        <begin position="349"/>
        <end position="374"/>
    </location>
</feature>
<dbReference type="InterPro" id="IPR002797">
    <property type="entry name" value="Polysacc_synth"/>
</dbReference>
<dbReference type="Pfam" id="PF01943">
    <property type="entry name" value="Polysacc_synt"/>
    <property type="match status" value="1"/>
</dbReference>
<dbReference type="EMBL" id="JBHSGL010000007">
    <property type="protein sequence ID" value="MFC4713855.1"/>
    <property type="molecule type" value="Genomic_DNA"/>
</dbReference>
<feature type="transmembrane region" description="Helical" evidence="6">
    <location>
        <begin position="439"/>
        <end position="460"/>
    </location>
</feature>
<feature type="transmembrane region" description="Helical" evidence="6">
    <location>
        <begin position="45"/>
        <end position="69"/>
    </location>
</feature>
<evidence type="ECO:0000256" key="4">
    <source>
        <dbReference type="ARBA" id="ARBA00022989"/>
    </source>
</evidence>
<organism evidence="7 8">
    <name type="scientific">Planococcus dechangensis</name>
    <dbReference type="NCBI Taxonomy" id="1176255"/>
    <lineage>
        <taxon>Bacteria</taxon>
        <taxon>Bacillati</taxon>
        <taxon>Bacillota</taxon>
        <taxon>Bacilli</taxon>
        <taxon>Bacillales</taxon>
        <taxon>Caryophanaceae</taxon>
        <taxon>Planococcus</taxon>
    </lineage>
</organism>
<dbReference type="CDD" id="cd13124">
    <property type="entry name" value="MATE_SpoVB_like"/>
    <property type="match status" value="1"/>
</dbReference>
<feature type="transmembrane region" description="Helical" evidence="6">
    <location>
        <begin position="122"/>
        <end position="139"/>
    </location>
</feature>
<feature type="transmembrane region" description="Helical" evidence="6">
    <location>
        <begin position="90"/>
        <end position="110"/>
    </location>
</feature>
<evidence type="ECO:0000313" key="8">
    <source>
        <dbReference type="Proteomes" id="UP001595932"/>
    </source>
</evidence>
<name>A0ABV9MGB8_9BACL</name>
<sequence>MTTQHSMNSFLKGAALLTLAGFFVKLLSAIYRVPFQNLVGDEGFYIYQQVYPFVAIFGIWTSYGFAVAVSKMLAEQPHGEHAGIVRTASWLIAGIAIAAFATLYAGAGFFANRMGDPELSSLLRAGAFAVVFMAPLAIMKGRLQADGQMAPVASAQITEQAVRVGVILVGSYAVVSSGLSLYAAGQVAIAAAGAGAFAAMLLLIRSYRKQGTLAIGVKFKGTARKLFMTSLGVSMSSLLLVLFQLVDSFTVYRLLADQLGDMQAMIEKGVYDRAQPLVQFGILLATSLTLSLVPLIARANRQKAGRSPELYASLAFRVSFLFACAAAAGLTLVMPHVNETLFKTADGSLALIIFSWQIISMSIVLVLTAILYGFGKIRVPALLLVSGLVLKLIGNLLLVPIYGIIGAAIAGNIGLGFIALVLVWYFKRVWPLRFAPLRFYGWLTVAISAMSLTVLGYEAFIMPLVAGWPERLGAVFITLTAVPLGGAVFLLAAAKSRLITEKEWYIIPFGRRLAALQLAVNPRKKRS</sequence>
<evidence type="ECO:0000256" key="3">
    <source>
        <dbReference type="ARBA" id="ARBA00022692"/>
    </source>
</evidence>
<keyword evidence="3 6" id="KW-0812">Transmembrane</keyword>
<feature type="transmembrane region" description="Helical" evidence="6">
    <location>
        <begin position="187"/>
        <end position="205"/>
    </location>
</feature>
<feature type="transmembrane region" description="Helical" evidence="6">
    <location>
        <begin position="472"/>
        <end position="494"/>
    </location>
</feature>
<evidence type="ECO:0000256" key="5">
    <source>
        <dbReference type="ARBA" id="ARBA00023136"/>
    </source>
</evidence>
<dbReference type="InterPro" id="IPR050833">
    <property type="entry name" value="Poly_Biosynth_Transport"/>
</dbReference>
<protein>
    <submittedName>
        <fullName evidence="7">Oligosaccharide flippase family protein</fullName>
    </submittedName>
</protein>
<dbReference type="Proteomes" id="UP001595932">
    <property type="component" value="Unassembled WGS sequence"/>
</dbReference>
<dbReference type="PANTHER" id="PTHR30250:SF29">
    <property type="entry name" value="POLYSACCHARIDE BIOSYNTHESIS PROTEIN C-TERMINAL DOMAIN-CONTAINING PROTEIN"/>
    <property type="match status" value="1"/>
</dbReference>
<proteinExistence type="predicted"/>
<feature type="transmembrane region" description="Helical" evidence="6">
    <location>
        <begin position="277"/>
        <end position="297"/>
    </location>
</feature>